<reference evidence="2 3" key="1">
    <citation type="submission" date="2019-04" db="EMBL/GenBank/DDBJ databases">
        <authorList>
            <consortium name="Wellcome Sanger Institute Data Sharing"/>
        </authorList>
    </citation>
    <scope>NUCLEOTIDE SEQUENCE [LARGE SCALE GENOMIC DNA]</scope>
</reference>
<organism evidence="2 3">
    <name type="scientific">Scleropages formosus</name>
    <name type="common">Asian bonytongue</name>
    <name type="synonym">Osteoglossum formosum</name>
    <dbReference type="NCBI Taxonomy" id="113540"/>
    <lineage>
        <taxon>Eukaryota</taxon>
        <taxon>Metazoa</taxon>
        <taxon>Chordata</taxon>
        <taxon>Craniata</taxon>
        <taxon>Vertebrata</taxon>
        <taxon>Euteleostomi</taxon>
        <taxon>Actinopterygii</taxon>
        <taxon>Neopterygii</taxon>
        <taxon>Teleostei</taxon>
        <taxon>Osteoglossocephala</taxon>
        <taxon>Osteoglossomorpha</taxon>
        <taxon>Osteoglossiformes</taxon>
        <taxon>Osteoglossidae</taxon>
        <taxon>Scleropages</taxon>
    </lineage>
</organism>
<reference evidence="2" key="2">
    <citation type="submission" date="2025-08" db="UniProtKB">
        <authorList>
            <consortium name="Ensembl"/>
        </authorList>
    </citation>
    <scope>IDENTIFICATION</scope>
</reference>
<evidence type="ECO:0000256" key="1">
    <source>
        <dbReference type="SAM" id="MobiDB-lite"/>
    </source>
</evidence>
<accession>A0A8C9R9S5</accession>
<keyword evidence="3" id="KW-1185">Reference proteome</keyword>
<sequence>VCVCVCVFGRVLRDSNPRPTGEQDPVQPTAPPHALIHQPQPPGSLDYRHAPPCLAEPWTLRPSDPHSVTIQPTSPSRHPKSPLLNRAQVPLAQQFP</sequence>
<evidence type="ECO:0000313" key="3">
    <source>
        <dbReference type="Proteomes" id="UP000694397"/>
    </source>
</evidence>
<reference evidence="2" key="3">
    <citation type="submission" date="2025-09" db="UniProtKB">
        <authorList>
            <consortium name="Ensembl"/>
        </authorList>
    </citation>
    <scope>IDENTIFICATION</scope>
</reference>
<dbReference type="AlphaFoldDB" id="A0A8C9R9S5"/>
<dbReference type="Ensembl" id="ENSSFOT00015014309.2">
    <property type="protein sequence ID" value="ENSSFOP00015014137.2"/>
    <property type="gene ID" value="ENSSFOG00015009121.2"/>
</dbReference>
<proteinExistence type="predicted"/>
<evidence type="ECO:0000313" key="2">
    <source>
        <dbReference type="Ensembl" id="ENSSFOP00015014137.2"/>
    </source>
</evidence>
<name>A0A8C9R9S5_SCLFO</name>
<feature type="compositionally biased region" description="Polar residues" evidence="1">
    <location>
        <begin position="66"/>
        <end position="76"/>
    </location>
</feature>
<protein>
    <submittedName>
        <fullName evidence="2">Uncharacterized protein</fullName>
    </submittedName>
</protein>
<feature type="region of interest" description="Disordered" evidence="1">
    <location>
        <begin position="14"/>
        <end position="96"/>
    </location>
</feature>
<dbReference type="Proteomes" id="UP000694397">
    <property type="component" value="Chromosome 21"/>
</dbReference>